<gene>
    <name evidence="2" type="ORF">PQ457_02365</name>
</gene>
<dbReference type="Proteomes" id="UP001218231">
    <property type="component" value="Chromosome"/>
</dbReference>
<evidence type="ECO:0000256" key="1">
    <source>
        <dbReference type="SAM" id="SignalP"/>
    </source>
</evidence>
<feature type="chain" id="PRO_5047548984" description="DUF4136 domain-containing protein" evidence="1">
    <location>
        <begin position="31"/>
        <end position="233"/>
    </location>
</feature>
<keyword evidence="1" id="KW-0732">Signal</keyword>
<dbReference type="RefSeq" id="WP_273618202.1">
    <property type="nucleotide sequence ID" value="NZ_CP117417.1"/>
</dbReference>
<sequence length="233" mass="24206">MNPTIYGKIPAAGLGAALFALVALSAPAHAQPGWGGYGGGWGGGFGGSGRYSAPRDDREGRVDAERFLADGAIPLLGHGRITLRTMPGTTASDREQATFEAAVVDQLAKAGYDTTGPDGDGGQIVEITVVRDQLEPAEEKRSPISGSATMGVSNYGSMMGLSLAYDATKPRGALVMTNMEIRIRDRASGKALYEARARIATREGTKAASDDAVSVRLAGALFERFPSSSLAAR</sequence>
<proteinExistence type="predicted"/>
<dbReference type="EMBL" id="CP117417">
    <property type="protein sequence ID" value="WCT77842.1"/>
    <property type="molecule type" value="Genomic_DNA"/>
</dbReference>
<feature type="signal peptide" evidence="1">
    <location>
        <begin position="1"/>
        <end position="30"/>
    </location>
</feature>
<reference evidence="2 3" key="1">
    <citation type="submission" date="2023-02" db="EMBL/GenBank/DDBJ databases">
        <title>Genome sequence of Novosphingobium humi KACC 19094.</title>
        <authorList>
            <person name="Kim S."/>
            <person name="Heo J."/>
            <person name="Kwon S.-W."/>
        </authorList>
    </citation>
    <scope>NUCLEOTIDE SEQUENCE [LARGE SCALE GENOMIC DNA]</scope>
    <source>
        <strain evidence="2 3">KACC 19094</strain>
    </source>
</reference>
<name>A0ABY7TX52_9SPHN</name>
<organism evidence="2 3">
    <name type="scientific">Novosphingobium humi</name>
    <dbReference type="NCBI Taxonomy" id="2282397"/>
    <lineage>
        <taxon>Bacteria</taxon>
        <taxon>Pseudomonadati</taxon>
        <taxon>Pseudomonadota</taxon>
        <taxon>Alphaproteobacteria</taxon>
        <taxon>Sphingomonadales</taxon>
        <taxon>Sphingomonadaceae</taxon>
        <taxon>Novosphingobium</taxon>
    </lineage>
</organism>
<protein>
    <recommendedName>
        <fullName evidence="4">DUF4136 domain-containing protein</fullName>
    </recommendedName>
</protein>
<evidence type="ECO:0000313" key="2">
    <source>
        <dbReference type="EMBL" id="WCT77842.1"/>
    </source>
</evidence>
<evidence type="ECO:0000313" key="3">
    <source>
        <dbReference type="Proteomes" id="UP001218231"/>
    </source>
</evidence>
<evidence type="ECO:0008006" key="4">
    <source>
        <dbReference type="Google" id="ProtNLM"/>
    </source>
</evidence>
<keyword evidence="3" id="KW-1185">Reference proteome</keyword>
<accession>A0ABY7TX52</accession>